<dbReference type="Pfam" id="PF09864">
    <property type="entry name" value="MliC"/>
    <property type="match status" value="1"/>
</dbReference>
<keyword evidence="3" id="KW-0564">Palmitate</keyword>
<sequence length="114" mass="12470">MKALTALAFTSTILISACALQHEQYPPATTPTTTNEYHYHCESGKSIVVSYIQQDSATVQYQNEVYTMQIAISASGTRYVGGKLVWWNKGGKGTLYQHNTDGNTGEALEVCTSK</sequence>
<gene>
    <name evidence="6" type="ORF">LCGC14_0584790</name>
</gene>
<keyword evidence="2" id="KW-0472">Membrane</keyword>
<dbReference type="InterPro" id="IPR018660">
    <property type="entry name" value="MliC"/>
</dbReference>
<reference evidence="6" key="1">
    <citation type="journal article" date="2015" name="Nature">
        <title>Complex archaea that bridge the gap between prokaryotes and eukaryotes.</title>
        <authorList>
            <person name="Spang A."/>
            <person name="Saw J.H."/>
            <person name="Jorgensen S.L."/>
            <person name="Zaremba-Niedzwiedzka K."/>
            <person name="Martijn J."/>
            <person name="Lind A.E."/>
            <person name="van Eijk R."/>
            <person name="Schleper C."/>
            <person name="Guy L."/>
            <person name="Ettema T.J."/>
        </authorList>
    </citation>
    <scope>NUCLEOTIDE SEQUENCE</scope>
</reference>
<protein>
    <recommendedName>
        <fullName evidence="5">C-type lysozyme inhibitor domain-containing protein</fullName>
    </recommendedName>
</protein>
<keyword evidence="1" id="KW-0732">Signal</keyword>
<dbReference type="InterPro" id="IPR036328">
    <property type="entry name" value="MliC_sf"/>
</dbReference>
<accession>A0A0F9RF66</accession>
<comment type="caution">
    <text evidence="6">The sequence shown here is derived from an EMBL/GenBank/DDBJ whole genome shotgun (WGS) entry which is preliminary data.</text>
</comment>
<evidence type="ECO:0000256" key="1">
    <source>
        <dbReference type="ARBA" id="ARBA00022729"/>
    </source>
</evidence>
<organism evidence="6">
    <name type="scientific">marine sediment metagenome</name>
    <dbReference type="NCBI Taxonomy" id="412755"/>
    <lineage>
        <taxon>unclassified sequences</taxon>
        <taxon>metagenomes</taxon>
        <taxon>ecological metagenomes</taxon>
    </lineage>
</organism>
<dbReference type="PROSITE" id="PS51257">
    <property type="entry name" value="PROKAR_LIPOPROTEIN"/>
    <property type="match status" value="1"/>
</dbReference>
<evidence type="ECO:0000313" key="6">
    <source>
        <dbReference type="EMBL" id="KKN55170.1"/>
    </source>
</evidence>
<evidence type="ECO:0000256" key="2">
    <source>
        <dbReference type="ARBA" id="ARBA00023136"/>
    </source>
</evidence>
<keyword evidence="4" id="KW-0449">Lipoprotein</keyword>
<evidence type="ECO:0000259" key="5">
    <source>
        <dbReference type="Pfam" id="PF09864"/>
    </source>
</evidence>
<dbReference type="EMBL" id="LAZR01000897">
    <property type="protein sequence ID" value="KKN55170.1"/>
    <property type="molecule type" value="Genomic_DNA"/>
</dbReference>
<dbReference type="AlphaFoldDB" id="A0A0F9RF66"/>
<proteinExistence type="predicted"/>
<feature type="domain" description="C-type lysozyme inhibitor" evidence="5">
    <location>
        <begin position="39"/>
        <end position="102"/>
    </location>
</feature>
<evidence type="ECO:0000256" key="4">
    <source>
        <dbReference type="ARBA" id="ARBA00023288"/>
    </source>
</evidence>
<name>A0A0F9RF66_9ZZZZ</name>
<dbReference type="Gene3D" id="2.40.128.200">
    <property type="match status" value="1"/>
</dbReference>
<dbReference type="SUPFAM" id="SSF141488">
    <property type="entry name" value="YdhA-like"/>
    <property type="match status" value="1"/>
</dbReference>
<evidence type="ECO:0000256" key="3">
    <source>
        <dbReference type="ARBA" id="ARBA00023139"/>
    </source>
</evidence>